<reference evidence="7 8" key="1">
    <citation type="journal article" date="2018" name="Nat. Ecol. Evol.">
        <title>Pezizomycetes genomes reveal the molecular basis of ectomycorrhizal truffle lifestyle.</title>
        <authorList>
            <person name="Murat C."/>
            <person name="Payen T."/>
            <person name="Noel B."/>
            <person name="Kuo A."/>
            <person name="Morin E."/>
            <person name="Chen J."/>
            <person name="Kohler A."/>
            <person name="Krizsan K."/>
            <person name="Balestrini R."/>
            <person name="Da Silva C."/>
            <person name="Montanini B."/>
            <person name="Hainaut M."/>
            <person name="Levati E."/>
            <person name="Barry K.W."/>
            <person name="Belfiori B."/>
            <person name="Cichocki N."/>
            <person name="Clum A."/>
            <person name="Dockter R.B."/>
            <person name="Fauchery L."/>
            <person name="Guy J."/>
            <person name="Iotti M."/>
            <person name="Le Tacon F."/>
            <person name="Lindquist E.A."/>
            <person name="Lipzen A."/>
            <person name="Malagnac F."/>
            <person name="Mello A."/>
            <person name="Molinier V."/>
            <person name="Miyauchi S."/>
            <person name="Poulain J."/>
            <person name="Riccioni C."/>
            <person name="Rubini A."/>
            <person name="Sitrit Y."/>
            <person name="Splivallo R."/>
            <person name="Traeger S."/>
            <person name="Wang M."/>
            <person name="Zifcakova L."/>
            <person name="Wipf D."/>
            <person name="Zambonelli A."/>
            <person name="Paolocci F."/>
            <person name="Nowrousian M."/>
            <person name="Ottonello S."/>
            <person name="Baldrian P."/>
            <person name="Spatafora J.W."/>
            <person name="Henrissat B."/>
            <person name="Nagy L.G."/>
            <person name="Aury J.M."/>
            <person name="Wincker P."/>
            <person name="Grigoriev I.V."/>
            <person name="Bonfante P."/>
            <person name="Martin F.M."/>
        </authorList>
    </citation>
    <scope>NUCLEOTIDE SEQUENCE [LARGE SCALE GENOMIC DNA]</scope>
    <source>
        <strain evidence="7 8">ATCC MYA-4762</strain>
    </source>
</reference>
<dbReference type="SUPFAM" id="SSF50978">
    <property type="entry name" value="WD40 repeat-like"/>
    <property type="match status" value="1"/>
</dbReference>
<dbReference type="Proteomes" id="UP000267821">
    <property type="component" value="Unassembled WGS sequence"/>
</dbReference>
<dbReference type="GO" id="GO:0045504">
    <property type="term" value="F:dynein heavy chain binding"/>
    <property type="evidence" value="ECO:0007669"/>
    <property type="project" value="TreeGrafter"/>
</dbReference>
<gene>
    <name evidence="7" type="ORF">L211DRAFT_823475</name>
</gene>
<feature type="compositionally biased region" description="Polar residues" evidence="6">
    <location>
        <begin position="28"/>
        <end position="37"/>
    </location>
</feature>
<dbReference type="InterPro" id="IPR001680">
    <property type="entry name" value="WD40_rpt"/>
</dbReference>
<evidence type="ECO:0000256" key="5">
    <source>
        <dbReference type="PROSITE-ProRule" id="PRU00221"/>
    </source>
</evidence>
<dbReference type="GO" id="GO:0005868">
    <property type="term" value="C:cytoplasmic dynein complex"/>
    <property type="evidence" value="ECO:0007669"/>
    <property type="project" value="TreeGrafter"/>
</dbReference>
<dbReference type="OrthoDB" id="366230at2759"/>
<name>A0A3N4LT66_9PEZI</name>
<evidence type="ECO:0000256" key="1">
    <source>
        <dbReference type="ARBA" id="ARBA00004496"/>
    </source>
</evidence>
<evidence type="ECO:0000313" key="7">
    <source>
        <dbReference type="EMBL" id="RPB24739.1"/>
    </source>
</evidence>
<accession>A0A3N4LT66</accession>
<dbReference type="PANTHER" id="PTHR12442">
    <property type="entry name" value="DYNEIN INTERMEDIATE CHAIN"/>
    <property type="match status" value="1"/>
</dbReference>
<evidence type="ECO:0000256" key="3">
    <source>
        <dbReference type="ARBA" id="ARBA00022574"/>
    </source>
</evidence>
<dbReference type="STRING" id="1051890.A0A3N4LT66"/>
<proteinExistence type="predicted"/>
<dbReference type="InterPro" id="IPR036322">
    <property type="entry name" value="WD40_repeat_dom_sf"/>
</dbReference>
<comment type="subcellular location">
    <subcellularLocation>
        <location evidence="1">Cytoplasm</location>
    </subcellularLocation>
</comment>
<keyword evidence="3 5" id="KW-0853">WD repeat</keyword>
<dbReference type="EMBL" id="ML121540">
    <property type="protein sequence ID" value="RPB24739.1"/>
    <property type="molecule type" value="Genomic_DNA"/>
</dbReference>
<dbReference type="InParanoid" id="A0A3N4LT66"/>
<dbReference type="GO" id="GO:0005737">
    <property type="term" value="C:cytoplasm"/>
    <property type="evidence" value="ECO:0007669"/>
    <property type="project" value="UniProtKB-SubCell"/>
</dbReference>
<feature type="repeat" description="WD" evidence="5">
    <location>
        <begin position="481"/>
        <end position="528"/>
    </location>
</feature>
<dbReference type="InterPro" id="IPR050687">
    <property type="entry name" value="Dynein_IC"/>
</dbReference>
<dbReference type="Gene3D" id="2.130.10.10">
    <property type="entry name" value="YVTN repeat-like/Quinoprotein amine dehydrogenase"/>
    <property type="match status" value="2"/>
</dbReference>
<keyword evidence="2" id="KW-0963">Cytoplasm</keyword>
<dbReference type="PANTHER" id="PTHR12442:SF22">
    <property type="entry name" value="CYTOPLASMIC DYNEIN 1 INTERMEDIATE CHAIN-RELATED"/>
    <property type="match status" value="1"/>
</dbReference>
<dbReference type="AlphaFoldDB" id="A0A3N4LT66"/>
<dbReference type="Pfam" id="PF00400">
    <property type="entry name" value="WD40"/>
    <property type="match status" value="3"/>
</dbReference>
<dbReference type="SMART" id="SM00320">
    <property type="entry name" value="WD40"/>
    <property type="match status" value="6"/>
</dbReference>
<keyword evidence="8" id="KW-1185">Reference proteome</keyword>
<keyword evidence="4" id="KW-0677">Repeat</keyword>
<feature type="region of interest" description="Disordered" evidence="6">
    <location>
        <begin position="70"/>
        <end position="104"/>
    </location>
</feature>
<sequence length="680" mass="73456">MNKEEIRDAIAQKRIRLEALKRAREARQNQYNVSRNSADAADLGLGSPGTSKSPEARRQEIDDLLQSLVGTGRSGIGSRPGSVVSAGESGLSEAQSPTSGTTEIPSISLQTLSTAPLTIVYDAPPSPVREIVTYSKEVQTVDDWSPPEADVEDGVQTDTRRHSRITDEALREQLRKEIEEELQLIQDNAEMDGKPLTAGVGANGSIFARELTDEEKGAVLKSEDFVDFLERSSKVVERALDLDMEYDILADYGQGVNGDEETHSGRRIKEVARFYDERWSKKRMISDLHFSPKFPELVLASYTKNPSAPHDPDGLVQVWNMHLHDRPEFVFHAQSDVLTARFSPFHPNLIVGGAYSGQVMLWDTRAKSQPILRTPLTGSGHTHPVYSVAIVGTQNANNILSCSTDGVVCSWTVDMLAQPQELLELTTPPPSKSDDLAPTCIAFPHSDPTYFLVGTEEGTIYPCHRYDRAGAKAGVESRFAYRGHAGPVMSLDFHPVRGPVDLGDLVLSSSLDWSVKLWKARAPAATASAATAATATSNPIAAAAAAAAAASAASAASAHVTPILEFSREDVVYDAKWNPVKPGMFGLVDGAGQLEVWDVTVDTEVPVCKATPSPRVGATSLTRSLNKLAWEEHDGRRVAVGGLDGMVTVFEVGWGEGVGREEWGAVKRIVSRAEGGLGAK</sequence>
<feature type="region of interest" description="Disordered" evidence="6">
    <location>
        <begin position="26"/>
        <end position="57"/>
    </location>
</feature>
<organism evidence="7 8">
    <name type="scientific">Terfezia boudieri ATCC MYA-4762</name>
    <dbReference type="NCBI Taxonomy" id="1051890"/>
    <lineage>
        <taxon>Eukaryota</taxon>
        <taxon>Fungi</taxon>
        <taxon>Dikarya</taxon>
        <taxon>Ascomycota</taxon>
        <taxon>Pezizomycotina</taxon>
        <taxon>Pezizomycetes</taxon>
        <taxon>Pezizales</taxon>
        <taxon>Pezizaceae</taxon>
        <taxon>Terfezia</taxon>
    </lineage>
</organism>
<dbReference type="InterPro" id="IPR015943">
    <property type="entry name" value="WD40/YVTN_repeat-like_dom_sf"/>
</dbReference>
<dbReference type="PROSITE" id="PS50082">
    <property type="entry name" value="WD_REPEATS_2"/>
    <property type="match status" value="1"/>
</dbReference>
<feature type="compositionally biased region" description="Polar residues" evidence="6">
    <location>
        <begin position="92"/>
        <end position="104"/>
    </location>
</feature>
<protein>
    <submittedName>
        <fullName evidence="7">WD40 repeat-like protein</fullName>
    </submittedName>
</protein>
<evidence type="ECO:0000313" key="8">
    <source>
        <dbReference type="Proteomes" id="UP000267821"/>
    </source>
</evidence>
<evidence type="ECO:0000256" key="2">
    <source>
        <dbReference type="ARBA" id="ARBA00022490"/>
    </source>
</evidence>
<dbReference type="GO" id="GO:0010970">
    <property type="term" value="P:transport along microtubule"/>
    <property type="evidence" value="ECO:0007669"/>
    <property type="project" value="TreeGrafter"/>
</dbReference>
<evidence type="ECO:0000256" key="4">
    <source>
        <dbReference type="ARBA" id="ARBA00022737"/>
    </source>
</evidence>
<evidence type="ECO:0000256" key="6">
    <source>
        <dbReference type="SAM" id="MobiDB-lite"/>
    </source>
</evidence>
<dbReference type="FunFam" id="2.130.10.10:FF:000414">
    <property type="entry name" value="Cytoplasmic dynein intermediate chain"/>
    <property type="match status" value="1"/>
</dbReference>
<dbReference type="GO" id="GO:0045503">
    <property type="term" value="F:dynein light chain binding"/>
    <property type="evidence" value="ECO:0007669"/>
    <property type="project" value="TreeGrafter"/>
</dbReference>